<name>A0ABT3CUT6_9BACT</name>
<evidence type="ECO:0000313" key="2">
    <source>
        <dbReference type="EMBL" id="MCV9387460.1"/>
    </source>
</evidence>
<evidence type="ECO:0000256" key="1">
    <source>
        <dbReference type="SAM" id="Phobius"/>
    </source>
</evidence>
<gene>
    <name evidence="2" type="ORF">N7U62_12340</name>
</gene>
<dbReference type="EMBL" id="JAOYOD010000001">
    <property type="protein sequence ID" value="MCV9387460.1"/>
    <property type="molecule type" value="Genomic_DNA"/>
</dbReference>
<feature type="transmembrane region" description="Helical" evidence="1">
    <location>
        <begin position="21"/>
        <end position="41"/>
    </location>
</feature>
<organism evidence="2 3">
    <name type="scientific">Reichenbachiella ulvae</name>
    <dbReference type="NCBI Taxonomy" id="2980104"/>
    <lineage>
        <taxon>Bacteria</taxon>
        <taxon>Pseudomonadati</taxon>
        <taxon>Bacteroidota</taxon>
        <taxon>Cytophagia</taxon>
        <taxon>Cytophagales</taxon>
        <taxon>Reichenbachiellaceae</taxon>
        <taxon>Reichenbachiella</taxon>
    </lineage>
</organism>
<dbReference type="Proteomes" id="UP001300692">
    <property type="component" value="Unassembled WGS sequence"/>
</dbReference>
<evidence type="ECO:0000313" key="3">
    <source>
        <dbReference type="Proteomes" id="UP001300692"/>
    </source>
</evidence>
<evidence type="ECO:0008006" key="4">
    <source>
        <dbReference type="Google" id="ProtNLM"/>
    </source>
</evidence>
<dbReference type="RefSeq" id="WP_264138283.1">
    <property type="nucleotide sequence ID" value="NZ_JAOYOD010000001.1"/>
</dbReference>
<reference evidence="2 3" key="1">
    <citation type="submission" date="2022-10" db="EMBL/GenBank/DDBJ databases">
        <title>Comparative genomics and taxonomic characterization of three novel marine species of genus Reichenbachiella exhibiting antioxidant and polysaccharide degradation activities.</title>
        <authorList>
            <person name="Muhammad N."/>
            <person name="Lee Y.-J."/>
            <person name="Ko J."/>
            <person name="Kim S.-G."/>
        </authorList>
    </citation>
    <scope>NUCLEOTIDE SEQUENCE [LARGE SCALE GENOMIC DNA]</scope>
    <source>
        <strain evidence="2 3">ABR2-5</strain>
    </source>
</reference>
<keyword evidence="1" id="KW-0472">Membrane</keyword>
<keyword evidence="1" id="KW-0812">Transmembrane</keyword>
<accession>A0ABT3CUT6</accession>
<proteinExistence type="predicted"/>
<sequence>MSKERKGLAILKRWRAYTLMESLVAGIIISMVTGLAMLIYLNVSASMSNTRDMILESRAYQAKDSLRHLIGEQEMILPLGEGYDMMFTKKSWEGDTDLYQLEIEVLDTLGVVHLQLYEWVYE</sequence>
<comment type="caution">
    <text evidence="2">The sequence shown here is derived from an EMBL/GenBank/DDBJ whole genome shotgun (WGS) entry which is preliminary data.</text>
</comment>
<keyword evidence="1" id="KW-1133">Transmembrane helix</keyword>
<keyword evidence="3" id="KW-1185">Reference proteome</keyword>
<protein>
    <recommendedName>
        <fullName evidence="4">Prepilin-type N-terminal cleavage/methylation domain-containing protein</fullName>
    </recommendedName>
</protein>